<evidence type="ECO:0000313" key="1">
    <source>
        <dbReference type="EMBL" id="GAA4503522.1"/>
    </source>
</evidence>
<sequence length="51" mass="5900">MNILRPAPHHRRARKMNMFKRLLQSADRPVIGTFAKLPTLEIAEIGLYDLV</sequence>
<keyword evidence="2" id="KW-1185">Reference proteome</keyword>
<organism evidence="1 2">
    <name type="scientific">Actinoallomurus oryzae</name>
    <dbReference type="NCBI Taxonomy" id="502180"/>
    <lineage>
        <taxon>Bacteria</taxon>
        <taxon>Bacillati</taxon>
        <taxon>Actinomycetota</taxon>
        <taxon>Actinomycetes</taxon>
        <taxon>Streptosporangiales</taxon>
        <taxon>Thermomonosporaceae</taxon>
        <taxon>Actinoallomurus</taxon>
    </lineage>
</organism>
<gene>
    <name evidence="1" type="ORF">GCM10023191_056420</name>
</gene>
<proteinExistence type="predicted"/>
<comment type="caution">
    <text evidence="1">The sequence shown here is derived from an EMBL/GenBank/DDBJ whole genome shotgun (WGS) entry which is preliminary data.</text>
</comment>
<evidence type="ECO:0000313" key="2">
    <source>
        <dbReference type="Proteomes" id="UP001500503"/>
    </source>
</evidence>
<name>A0ABP8QIB5_9ACTN</name>
<dbReference type="Proteomes" id="UP001500503">
    <property type="component" value="Unassembled WGS sequence"/>
</dbReference>
<reference evidence="2" key="1">
    <citation type="journal article" date="2019" name="Int. J. Syst. Evol. Microbiol.">
        <title>The Global Catalogue of Microorganisms (GCM) 10K type strain sequencing project: providing services to taxonomists for standard genome sequencing and annotation.</title>
        <authorList>
            <consortium name="The Broad Institute Genomics Platform"/>
            <consortium name="The Broad Institute Genome Sequencing Center for Infectious Disease"/>
            <person name="Wu L."/>
            <person name="Ma J."/>
        </authorList>
    </citation>
    <scope>NUCLEOTIDE SEQUENCE [LARGE SCALE GENOMIC DNA]</scope>
    <source>
        <strain evidence="2">JCM 17933</strain>
    </source>
</reference>
<protein>
    <submittedName>
        <fullName evidence="1">Uncharacterized protein</fullName>
    </submittedName>
</protein>
<dbReference type="EMBL" id="BAABHF010000034">
    <property type="protein sequence ID" value="GAA4503522.1"/>
    <property type="molecule type" value="Genomic_DNA"/>
</dbReference>
<accession>A0ABP8QIB5</accession>